<evidence type="ECO:0000256" key="1">
    <source>
        <dbReference type="SAM" id="MobiDB-lite"/>
    </source>
</evidence>
<accession>A0AAJ8K9P1</accession>
<dbReference type="AlphaFoldDB" id="A0AAJ8K9P1"/>
<protein>
    <submittedName>
        <fullName evidence="2">Uncharacterized protein</fullName>
    </submittedName>
</protein>
<evidence type="ECO:0000313" key="3">
    <source>
        <dbReference type="Proteomes" id="UP000092730"/>
    </source>
</evidence>
<reference evidence="2" key="2">
    <citation type="submission" date="2024-02" db="EMBL/GenBank/DDBJ databases">
        <title>Comparative genomics of Cryptococcus and Kwoniella reveals pathogenesis evolution and contrasting modes of karyotype evolution via chromosome fusion or intercentromeric recombination.</title>
        <authorList>
            <person name="Coelho M.A."/>
            <person name="David-Palma M."/>
            <person name="Shea T."/>
            <person name="Bowers K."/>
            <person name="McGinley-Smith S."/>
            <person name="Mohammad A.W."/>
            <person name="Gnirke A."/>
            <person name="Yurkov A.M."/>
            <person name="Nowrousian M."/>
            <person name="Sun S."/>
            <person name="Cuomo C.A."/>
            <person name="Heitman J."/>
        </authorList>
    </citation>
    <scope>NUCLEOTIDE SEQUENCE</scope>
    <source>
        <strain evidence="2">CBS 10118</strain>
    </source>
</reference>
<reference evidence="2" key="1">
    <citation type="submission" date="2013-07" db="EMBL/GenBank/DDBJ databases">
        <authorList>
            <consortium name="The Broad Institute Genome Sequencing Platform"/>
            <person name="Cuomo C."/>
            <person name="Litvintseva A."/>
            <person name="Chen Y."/>
            <person name="Heitman J."/>
            <person name="Sun S."/>
            <person name="Springer D."/>
            <person name="Dromer F."/>
            <person name="Young S.K."/>
            <person name="Zeng Q."/>
            <person name="Gargeya S."/>
            <person name="Fitzgerald M."/>
            <person name="Abouelleil A."/>
            <person name="Alvarado L."/>
            <person name="Berlin A.M."/>
            <person name="Chapman S.B."/>
            <person name="Dewar J."/>
            <person name="Goldberg J."/>
            <person name="Griggs A."/>
            <person name="Gujja S."/>
            <person name="Hansen M."/>
            <person name="Howarth C."/>
            <person name="Imamovic A."/>
            <person name="Larimer J."/>
            <person name="McCowan C."/>
            <person name="Murphy C."/>
            <person name="Pearson M."/>
            <person name="Priest M."/>
            <person name="Roberts A."/>
            <person name="Saif S."/>
            <person name="Shea T."/>
            <person name="Sykes S."/>
            <person name="Wortman J."/>
            <person name="Nusbaum C."/>
            <person name="Birren B."/>
        </authorList>
    </citation>
    <scope>NUCLEOTIDE SEQUENCE</scope>
    <source>
        <strain evidence="2">CBS 10118</strain>
    </source>
</reference>
<keyword evidence="3" id="KW-1185">Reference proteome</keyword>
<feature type="compositionally biased region" description="Polar residues" evidence="1">
    <location>
        <begin position="143"/>
        <end position="168"/>
    </location>
</feature>
<dbReference type="KEGG" id="kbi:30209139"/>
<feature type="region of interest" description="Disordered" evidence="1">
    <location>
        <begin position="127"/>
        <end position="212"/>
    </location>
</feature>
<gene>
    <name evidence="2" type="ORF">I302_105622</name>
</gene>
<dbReference type="GeneID" id="30209139"/>
<dbReference type="EMBL" id="CP144544">
    <property type="protein sequence ID" value="WVW83601.1"/>
    <property type="molecule type" value="Genomic_DNA"/>
</dbReference>
<proteinExistence type="predicted"/>
<name>A0AAJ8K9P1_9TREE</name>
<evidence type="ECO:0000313" key="2">
    <source>
        <dbReference type="EMBL" id="WVW83601.1"/>
    </source>
</evidence>
<feature type="compositionally biased region" description="Polar residues" evidence="1">
    <location>
        <begin position="203"/>
        <end position="212"/>
    </location>
</feature>
<sequence length="212" mass="23121">MGTKIRATRQDKTRLTKYTTSLTKCLKDPINDLQTICSEGSFEGRSAATVLSSGRLMTISEVVMRVIHTLSISPDCALKDHSYARHRIADQSQFHYYAPTLGSQPRSLPSPANGYSQGQVSHLTVAPEAPGSAYPHDYAPSWSAPTGMTQPHAQTSTPVAPPTASSRLTLPPISFPDGDGDRTPRFTSTTDPSAYAYRRGDNNPGNNHYRQR</sequence>
<organism evidence="2 3">
    <name type="scientific">Kwoniella bestiolae CBS 10118</name>
    <dbReference type="NCBI Taxonomy" id="1296100"/>
    <lineage>
        <taxon>Eukaryota</taxon>
        <taxon>Fungi</taxon>
        <taxon>Dikarya</taxon>
        <taxon>Basidiomycota</taxon>
        <taxon>Agaricomycotina</taxon>
        <taxon>Tremellomycetes</taxon>
        <taxon>Tremellales</taxon>
        <taxon>Cryptococcaceae</taxon>
        <taxon>Kwoniella</taxon>
    </lineage>
</organism>
<dbReference type="Proteomes" id="UP000092730">
    <property type="component" value="Chromosome 4"/>
</dbReference>
<dbReference type="RefSeq" id="XP_019046000.2">
    <property type="nucleotide sequence ID" value="XM_019191370.2"/>
</dbReference>